<protein>
    <submittedName>
        <fullName evidence="9">Carbohydrate ABC transporter permease</fullName>
    </submittedName>
</protein>
<dbReference type="EMBL" id="CP063304">
    <property type="protein sequence ID" value="QOV18386.1"/>
    <property type="molecule type" value="Genomic_DNA"/>
</dbReference>
<dbReference type="Gene3D" id="1.10.3720.10">
    <property type="entry name" value="MetI-like"/>
    <property type="match status" value="1"/>
</dbReference>
<dbReference type="Proteomes" id="UP000593601">
    <property type="component" value="Chromosome"/>
</dbReference>
<evidence type="ECO:0000256" key="2">
    <source>
        <dbReference type="ARBA" id="ARBA00022448"/>
    </source>
</evidence>
<feature type="transmembrane region" description="Helical" evidence="7">
    <location>
        <begin position="12"/>
        <end position="32"/>
    </location>
</feature>
<gene>
    <name evidence="9" type="ORF">INP51_10190</name>
</gene>
<reference evidence="9 10" key="1">
    <citation type="submission" date="2020-10" db="EMBL/GenBank/DDBJ databases">
        <title>Blautia liquoris sp.nov., isolated from the mud in a fermentation cellar used for the production of Chinese strong-flavoured liquor.</title>
        <authorList>
            <person name="Lu L."/>
        </authorList>
    </citation>
    <scope>NUCLEOTIDE SEQUENCE [LARGE SCALE GENOMIC DNA]</scope>
    <source>
        <strain evidence="9 10">LZLJ-3</strain>
    </source>
</reference>
<keyword evidence="2 7" id="KW-0813">Transport</keyword>
<evidence type="ECO:0000256" key="7">
    <source>
        <dbReference type="RuleBase" id="RU363032"/>
    </source>
</evidence>
<sequence length="288" mass="32035">MNGVKSKEEKRFQLFWKILFILISIIALIPIIRVISMSLSSKNAILSGKVFLYPVEFTLDAYKKAIKSGSFTSSFLYSVVLMVISTVISMVMTVLAAYPLSKKKLKGAGVIMTLFVLTMYLDPGIIPKYLNVKDFNMIDTVWALIVPEALSAYNMIIMCQAFRGIDSSLYEAAKIDGCNETQTLIKIALPLVFPTIATLALFYAVGRWNRLSDVLYYVNSSNLYTVQMVLKQMIESVKISQQEGLTSQLVADNIKSASIVISMAPMVIVYPFIQKYFTSGIMLGAVKG</sequence>
<dbReference type="GO" id="GO:0005886">
    <property type="term" value="C:plasma membrane"/>
    <property type="evidence" value="ECO:0007669"/>
    <property type="project" value="UniProtKB-SubCell"/>
</dbReference>
<dbReference type="PANTHER" id="PTHR43744">
    <property type="entry name" value="ABC TRANSPORTER PERMEASE PROTEIN MG189-RELATED-RELATED"/>
    <property type="match status" value="1"/>
</dbReference>
<dbReference type="AlphaFoldDB" id="A0A7M2RDL6"/>
<evidence type="ECO:0000256" key="4">
    <source>
        <dbReference type="ARBA" id="ARBA00022692"/>
    </source>
</evidence>
<keyword evidence="5 7" id="KW-1133">Transmembrane helix</keyword>
<dbReference type="InterPro" id="IPR000515">
    <property type="entry name" value="MetI-like"/>
</dbReference>
<comment type="subcellular location">
    <subcellularLocation>
        <location evidence="1 7">Cell membrane</location>
        <topology evidence="1 7">Multi-pass membrane protein</topology>
    </subcellularLocation>
</comment>
<dbReference type="PROSITE" id="PS50928">
    <property type="entry name" value="ABC_TM1"/>
    <property type="match status" value="1"/>
</dbReference>
<comment type="similarity">
    <text evidence="7">Belongs to the binding-protein-dependent transport system permease family.</text>
</comment>
<feature type="transmembrane region" description="Helical" evidence="7">
    <location>
        <begin position="254"/>
        <end position="273"/>
    </location>
</feature>
<dbReference type="SUPFAM" id="SSF161098">
    <property type="entry name" value="MetI-like"/>
    <property type="match status" value="1"/>
</dbReference>
<dbReference type="CDD" id="cd06261">
    <property type="entry name" value="TM_PBP2"/>
    <property type="match status" value="1"/>
</dbReference>
<proteinExistence type="inferred from homology"/>
<organism evidence="9 10">
    <name type="scientific">Blautia liquoris</name>
    <dbReference type="NCBI Taxonomy" id="2779518"/>
    <lineage>
        <taxon>Bacteria</taxon>
        <taxon>Bacillati</taxon>
        <taxon>Bacillota</taxon>
        <taxon>Clostridia</taxon>
        <taxon>Lachnospirales</taxon>
        <taxon>Lachnospiraceae</taxon>
        <taxon>Blautia</taxon>
    </lineage>
</organism>
<keyword evidence="6 7" id="KW-0472">Membrane</keyword>
<evidence type="ECO:0000256" key="1">
    <source>
        <dbReference type="ARBA" id="ARBA00004651"/>
    </source>
</evidence>
<dbReference type="GO" id="GO:0055085">
    <property type="term" value="P:transmembrane transport"/>
    <property type="evidence" value="ECO:0007669"/>
    <property type="project" value="InterPro"/>
</dbReference>
<dbReference type="KEGG" id="bliq:INP51_10190"/>
<dbReference type="RefSeq" id="WP_193734748.1">
    <property type="nucleotide sequence ID" value="NZ_CP063304.1"/>
</dbReference>
<feature type="transmembrane region" description="Helical" evidence="7">
    <location>
        <begin position="183"/>
        <end position="205"/>
    </location>
</feature>
<evidence type="ECO:0000256" key="6">
    <source>
        <dbReference type="ARBA" id="ARBA00023136"/>
    </source>
</evidence>
<evidence type="ECO:0000313" key="10">
    <source>
        <dbReference type="Proteomes" id="UP000593601"/>
    </source>
</evidence>
<feature type="domain" description="ABC transmembrane type-1" evidence="8">
    <location>
        <begin position="75"/>
        <end position="272"/>
    </location>
</feature>
<feature type="transmembrane region" description="Helical" evidence="7">
    <location>
        <begin position="105"/>
        <end position="121"/>
    </location>
</feature>
<name>A0A7M2RDL6_9FIRM</name>
<evidence type="ECO:0000313" key="9">
    <source>
        <dbReference type="EMBL" id="QOV18386.1"/>
    </source>
</evidence>
<dbReference type="Pfam" id="PF00528">
    <property type="entry name" value="BPD_transp_1"/>
    <property type="match status" value="1"/>
</dbReference>
<keyword evidence="4 7" id="KW-0812">Transmembrane</keyword>
<feature type="transmembrane region" description="Helical" evidence="7">
    <location>
        <begin position="141"/>
        <end position="162"/>
    </location>
</feature>
<evidence type="ECO:0000259" key="8">
    <source>
        <dbReference type="PROSITE" id="PS50928"/>
    </source>
</evidence>
<keyword evidence="10" id="KW-1185">Reference proteome</keyword>
<accession>A0A7M2RDL6</accession>
<evidence type="ECO:0000256" key="5">
    <source>
        <dbReference type="ARBA" id="ARBA00022989"/>
    </source>
</evidence>
<evidence type="ECO:0000256" key="3">
    <source>
        <dbReference type="ARBA" id="ARBA00022475"/>
    </source>
</evidence>
<feature type="transmembrane region" description="Helical" evidence="7">
    <location>
        <begin position="75"/>
        <end position="98"/>
    </location>
</feature>
<dbReference type="InterPro" id="IPR035906">
    <property type="entry name" value="MetI-like_sf"/>
</dbReference>
<dbReference type="PANTHER" id="PTHR43744:SF9">
    <property type="entry name" value="POLYGALACTURONAN_RHAMNOGALACTURONAN TRANSPORT SYSTEM PERMEASE PROTEIN YTCP"/>
    <property type="match status" value="1"/>
</dbReference>
<keyword evidence="3" id="KW-1003">Cell membrane</keyword>